<proteinExistence type="predicted"/>
<evidence type="ECO:0000313" key="2">
    <source>
        <dbReference type="Proteomes" id="UP000093044"/>
    </source>
</evidence>
<reference evidence="1" key="1">
    <citation type="submission" date="2016-08" db="EMBL/GenBank/DDBJ databases">
        <title>Complete genome of Cloacibacillus porcorum.</title>
        <authorList>
            <person name="Looft T."/>
            <person name="Bayles D.O."/>
            <person name="Alt D.P."/>
        </authorList>
    </citation>
    <scope>NUCLEOTIDE SEQUENCE [LARGE SCALE GENOMIC DNA]</scope>
    <source>
        <strain evidence="1">CL-84</strain>
    </source>
</reference>
<gene>
    <name evidence="1" type="ORF">BED41_03425</name>
</gene>
<keyword evidence="2" id="KW-1185">Reference proteome</keyword>
<evidence type="ECO:0008006" key="3">
    <source>
        <dbReference type="Google" id="ProtNLM"/>
    </source>
</evidence>
<dbReference type="GeneID" id="83056903"/>
<sequence length="334" mass="35724">MSVYVESCKKVYLGNGLTREWSYDFPLPDVSYMEVYVKAPGGTPELLTSGYLVDMVGKKVTYPASAASPALAEGWMLVLRREVPATQPMELPNQQGRFLAKNTEAALDRATMQIQQLREILSRAVVGPVDQTDSGVAYQTLLEAVEEARRIRDETAALVEGISQDYADALAAALARLDTELAAALIELKAKTDADVAAARSAAEAALREADRAFAQAGAAEDWADASCTCAKTAGELGREFVAVMQSYKGLYTEISVVDGGDAMAFAGILLINDGSDTAGWGSVSEIRDGQTSHAGSWYVIDPLVLQALNPKGIKDVSEINENGEITITIDNTM</sequence>
<organism evidence="1 2">
    <name type="scientific">Cloacibacillus porcorum</name>
    <dbReference type="NCBI Taxonomy" id="1197717"/>
    <lineage>
        <taxon>Bacteria</taxon>
        <taxon>Thermotogati</taxon>
        <taxon>Synergistota</taxon>
        <taxon>Synergistia</taxon>
        <taxon>Synergistales</taxon>
        <taxon>Synergistaceae</taxon>
        <taxon>Cloacibacillus</taxon>
    </lineage>
</organism>
<dbReference type="EMBL" id="CP016757">
    <property type="protein sequence ID" value="ANZ44222.1"/>
    <property type="molecule type" value="Genomic_DNA"/>
</dbReference>
<dbReference type="Proteomes" id="UP000093044">
    <property type="component" value="Chromosome"/>
</dbReference>
<dbReference type="KEGG" id="cpor:BED41_03425"/>
<dbReference type="OrthoDB" id="7366994at2"/>
<dbReference type="RefSeq" id="WP_066743138.1">
    <property type="nucleotide sequence ID" value="NZ_CP016757.1"/>
</dbReference>
<accession>A0A1B2I2P2</accession>
<name>A0A1B2I2P2_9BACT</name>
<protein>
    <recommendedName>
        <fullName evidence="3">Tail fiber protein</fullName>
    </recommendedName>
</protein>
<dbReference type="AlphaFoldDB" id="A0A1B2I2P2"/>
<dbReference type="STRING" id="1197717.BED41_03425"/>
<evidence type="ECO:0000313" key="1">
    <source>
        <dbReference type="EMBL" id="ANZ44222.1"/>
    </source>
</evidence>